<sequence length="152" mass="17299">YSLFSYVTVGPSCSTSSPDSRTSSKLIVSPLYEKAGTPEKIETIKIQVRTEKGDCQMAEKFLSRATTSSKLVRLFGRSFNPLGAPLPSEKLRQFRCLAGYRRKIAKRGRSKIKKDKKTERFEQFSEIIVRLYKNMQPTETDPKFGNDLNYTA</sequence>
<gene>
    <name evidence="1" type="ORF">AKJ57_02905</name>
</gene>
<dbReference type="EMBL" id="LHXJ01000026">
    <property type="protein sequence ID" value="KXA91004.1"/>
    <property type="molecule type" value="Genomic_DNA"/>
</dbReference>
<accession>A0A133UA04</accession>
<protein>
    <submittedName>
        <fullName evidence="1">Uncharacterized protein</fullName>
    </submittedName>
</protein>
<evidence type="ECO:0000313" key="1">
    <source>
        <dbReference type="EMBL" id="KXA91004.1"/>
    </source>
</evidence>
<proteinExistence type="predicted"/>
<feature type="non-terminal residue" evidence="1">
    <location>
        <position position="1"/>
    </location>
</feature>
<reference evidence="1 2" key="1">
    <citation type="journal article" date="2016" name="Sci. Rep.">
        <title>Metabolic traits of an uncultured archaeal lineage -MSBL1- from brine pools of the Red Sea.</title>
        <authorList>
            <person name="Mwirichia R."/>
            <person name="Alam I."/>
            <person name="Rashid M."/>
            <person name="Vinu M."/>
            <person name="Ba-Alawi W."/>
            <person name="Anthony Kamau A."/>
            <person name="Kamanda Ngugi D."/>
            <person name="Goker M."/>
            <person name="Klenk H.P."/>
            <person name="Bajic V."/>
            <person name="Stingl U."/>
        </authorList>
    </citation>
    <scope>NUCLEOTIDE SEQUENCE [LARGE SCALE GENOMIC DNA]</scope>
    <source>
        <strain evidence="1">SCGC-AAA259A05</strain>
    </source>
</reference>
<organism evidence="1 2">
    <name type="scientific">candidate division MSBL1 archaeon SCGC-AAA259A05</name>
    <dbReference type="NCBI Taxonomy" id="1698259"/>
    <lineage>
        <taxon>Archaea</taxon>
        <taxon>Methanobacteriati</taxon>
        <taxon>Methanobacteriota</taxon>
        <taxon>candidate division MSBL1</taxon>
    </lineage>
</organism>
<name>A0A133UA04_9EURY</name>
<dbReference type="AlphaFoldDB" id="A0A133UA04"/>
<keyword evidence="2" id="KW-1185">Reference proteome</keyword>
<evidence type="ECO:0000313" key="2">
    <source>
        <dbReference type="Proteomes" id="UP000070163"/>
    </source>
</evidence>
<comment type="caution">
    <text evidence="1">The sequence shown here is derived from an EMBL/GenBank/DDBJ whole genome shotgun (WGS) entry which is preliminary data.</text>
</comment>
<dbReference type="Proteomes" id="UP000070163">
    <property type="component" value="Unassembled WGS sequence"/>
</dbReference>